<dbReference type="Proteomes" id="UP000004474">
    <property type="component" value="Unassembled WGS sequence"/>
</dbReference>
<proteinExistence type="predicted"/>
<accession>K1E162</accession>
<dbReference type="STRING" id="1210046.B277_11200"/>
<sequence length="322" mass="35628">MPPGHPLAGHPDFGAYWAPFLAEVDATEAPRLPGKRRDFRAVTDGPRLLDLRTEFDVLLWLHRCGLRPEFGATDGTPMPDFVLPDLGLGIEVTRLGRPNVGWKLVRLVMDETRGRRPRRLATIRMSAHPVMVRQRVMDEIRVEVRASLEQDEPPPVFAVLRPAHDGSPAVTVAISFDRPFGSAIPTLVAPPPGRTPVARHDVENLVAGVLTEKRKRRQGEAMPTVLCVEVGGLMQAITRTDAEAWSRRLAEILAKHRERTSFAALALVAFGATSRVPRVALGVTPPFARGRTLGRRNRHRAPRRRVSTPAGQLLTTAHRVLK</sequence>
<comment type="caution">
    <text evidence="1">The sequence shown here is derived from an EMBL/GenBank/DDBJ whole genome shotgun (WGS) entry which is preliminary data.</text>
</comment>
<evidence type="ECO:0000313" key="1">
    <source>
        <dbReference type="EMBL" id="EKA60741.1"/>
    </source>
</evidence>
<organism evidence="1 2">
    <name type="scientific">Janibacter hoylei PVAS-1</name>
    <dbReference type="NCBI Taxonomy" id="1210046"/>
    <lineage>
        <taxon>Bacteria</taxon>
        <taxon>Bacillati</taxon>
        <taxon>Actinomycetota</taxon>
        <taxon>Actinomycetes</taxon>
        <taxon>Micrococcales</taxon>
        <taxon>Intrasporangiaceae</taxon>
        <taxon>Janibacter</taxon>
    </lineage>
</organism>
<reference evidence="1 2" key="1">
    <citation type="journal article" date="2012" name="J. Bacteriol.">
        <title>Genome Sequence of Janibacter hoylei MTCC8307, Isolated from the Stratospheric Air.</title>
        <authorList>
            <person name="Pawar S.P."/>
            <person name="Dhotre D.P."/>
            <person name="Shetty S.A."/>
            <person name="Chowdhury S.P."/>
            <person name="Chaudhari B.L."/>
            <person name="Shouche Y.S."/>
        </authorList>
    </citation>
    <scope>NUCLEOTIDE SEQUENCE [LARGE SCALE GENOMIC DNA]</scope>
    <source>
        <strain evidence="1 2">PVAS-1</strain>
    </source>
</reference>
<dbReference type="AlphaFoldDB" id="K1E162"/>
<dbReference type="EMBL" id="ALWX01000049">
    <property type="protein sequence ID" value="EKA60741.1"/>
    <property type="molecule type" value="Genomic_DNA"/>
</dbReference>
<gene>
    <name evidence="1" type="ORF">B277_11200</name>
</gene>
<evidence type="ECO:0000313" key="2">
    <source>
        <dbReference type="Proteomes" id="UP000004474"/>
    </source>
</evidence>
<protein>
    <submittedName>
        <fullName evidence="1">Uncharacterized protein</fullName>
    </submittedName>
</protein>
<name>K1E162_9MICO</name>